<keyword evidence="1" id="KW-1133">Transmembrane helix</keyword>
<evidence type="ECO:0000313" key="2">
    <source>
        <dbReference type="EMBL" id="NEL75343.1"/>
    </source>
</evidence>
<dbReference type="EMBL" id="JAAGYU010000009">
    <property type="protein sequence ID" value="NEL75343.1"/>
    <property type="molecule type" value="Genomic_DNA"/>
</dbReference>
<feature type="transmembrane region" description="Helical" evidence="1">
    <location>
        <begin position="268"/>
        <end position="286"/>
    </location>
</feature>
<keyword evidence="1" id="KW-0472">Membrane</keyword>
<feature type="transmembrane region" description="Helical" evidence="1">
    <location>
        <begin position="298"/>
        <end position="317"/>
    </location>
</feature>
<feature type="transmembrane region" description="Helical" evidence="1">
    <location>
        <begin position="100"/>
        <end position="119"/>
    </location>
</feature>
<evidence type="ECO:0000313" key="3">
    <source>
        <dbReference type="Proteomes" id="UP000471082"/>
    </source>
</evidence>
<proteinExistence type="predicted"/>
<organism evidence="2 3">
    <name type="scientific">Xanthomonas perforans</name>
    <dbReference type="NCBI Taxonomy" id="442694"/>
    <lineage>
        <taxon>Bacteria</taxon>
        <taxon>Pseudomonadati</taxon>
        <taxon>Pseudomonadota</taxon>
        <taxon>Gammaproteobacteria</taxon>
        <taxon>Lysobacterales</taxon>
        <taxon>Lysobacteraceae</taxon>
        <taxon>Xanthomonas</taxon>
    </lineage>
</organism>
<evidence type="ECO:0008006" key="4">
    <source>
        <dbReference type="Google" id="ProtNLM"/>
    </source>
</evidence>
<feature type="transmembrane region" description="Helical" evidence="1">
    <location>
        <begin position="180"/>
        <end position="207"/>
    </location>
</feature>
<comment type="caution">
    <text evidence="2">The sequence shown here is derived from an EMBL/GenBank/DDBJ whole genome shotgun (WGS) entry which is preliminary data.</text>
</comment>
<feature type="transmembrane region" description="Helical" evidence="1">
    <location>
        <begin position="361"/>
        <end position="381"/>
    </location>
</feature>
<dbReference type="RefSeq" id="WP_126952644.1">
    <property type="nucleotide sequence ID" value="NZ_CP018475.1"/>
</dbReference>
<feature type="transmembrane region" description="Helical" evidence="1">
    <location>
        <begin position="12"/>
        <end position="33"/>
    </location>
</feature>
<feature type="transmembrane region" description="Helical" evidence="1">
    <location>
        <begin position="219"/>
        <end position="238"/>
    </location>
</feature>
<dbReference type="Proteomes" id="UP000471082">
    <property type="component" value="Unassembled WGS sequence"/>
</dbReference>
<dbReference type="AlphaFoldDB" id="A0A6P0F8Q0"/>
<protein>
    <recommendedName>
        <fullName evidence="4">Transmembrane protein</fullName>
    </recommendedName>
</protein>
<feature type="transmembrane region" description="Helical" evidence="1">
    <location>
        <begin position="155"/>
        <end position="174"/>
    </location>
</feature>
<accession>A0A6P0F8Q0</accession>
<dbReference type="GeneID" id="61776115"/>
<feature type="transmembrane region" description="Helical" evidence="1">
    <location>
        <begin position="329"/>
        <end position="349"/>
    </location>
</feature>
<keyword evidence="1" id="KW-0812">Transmembrane</keyword>
<feature type="transmembrane region" description="Helical" evidence="1">
    <location>
        <begin position="125"/>
        <end position="143"/>
    </location>
</feature>
<name>A0A6P0F8Q0_XANPE</name>
<reference evidence="2 3" key="1">
    <citation type="submission" date="2019-11" db="EMBL/GenBank/DDBJ databases">
        <title>Genome-resolved metagenomics to study the prevalence of co-infection and intraspecific heterogeneity among plant pathogen metapopulations.</title>
        <authorList>
            <person name="Newberry E."/>
            <person name="Bhandari R."/>
            <person name="Kemble J."/>
            <person name="Sikora E."/>
            <person name="Potnis N."/>
        </authorList>
    </citation>
    <scope>NUCLEOTIDE SEQUENCE [LARGE SCALE GENOMIC DNA]</scope>
    <source>
        <strain evidence="2">Xp_Tom_Tuscaloosa_18b</strain>
    </source>
</reference>
<sequence length="659" mass="71904">MSTTHPPEKFHLSKITLLCIGTFVVLATSRFMLLMAAGSSVPFWDQWGGENAIFSAFQNGSLTWQQLLSAHNEHRIFWTRLLTIILFNVNGQQWDNQLEAVVSSGIYCVALTIPVLFAAQALTRFKAIAMTLVVILAGALPFGWENTLVGFQSQFYINALLAFFAISACAYTSFRSPLCILPLMIVGASMLAMANGVLTAFCCAGVLSLRSLTDPEIRIRSAILAMLMCMLGIIGYGLTPSPTYHAILKAQNIGEWISALWITTSWPMPPAIGQILLITPLLMWLLRTGRQQKSTSDLFFFGLNILGLLNSLAISYSRGHDLTEVTSRYTDTILPTSIAACYFALRLATTNNIFGHRRNPYRVPACLAFAVVTGSLIIQSVDQFSKVQERAYFLKMSTLNTARFLDGDISAFQNKPHAHVPYPDPVRLAQSLHDKDQTSTLPTSVLGARALSGHQLPMTAGRCSVGASKADNYSKVEVDCSHVGTAALVGQAVVIPTGAFSARLMQIRQALDISIFPRGHVINQPKAAERECALDSLNERSTAIQPLTAVDQMPMRLSGWASPSVLGVGPMNFPSLKIALVGQDQAFEFDTGYSRTSRPDVATALKNSRYERSGFDAIITASTLPAQTYRVFVSGKSKAYCDTGHKIILTKSGVPFVTF</sequence>
<evidence type="ECO:0000256" key="1">
    <source>
        <dbReference type="SAM" id="Phobius"/>
    </source>
</evidence>
<gene>
    <name evidence="2" type="ORF">G3W61_03580</name>
</gene>